<dbReference type="PANTHER" id="PTHR33452:SF7">
    <property type="entry name" value="DOXX FAMILY PROTEIN"/>
    <property type="match status" value="1"/>
</dbReference>
<gene>
    <name evidence="8" type="ORF">JZ00_02675</name>
</gene>
<comment type="subcellular location">
    <subcellularLocation>
        <location evidence="1">Cell membrane</location>
        <topology evidence="1">Multi-pass membrane protein</topology>
    </subcellularLocation>
</comment>
<dbReference type="PANTHER" id="PTHR33452">
    <property type="entry name" value="OXIDOREDUCTASE CATD-RELATED"/>
    <property type="match status" value="1"/>
</dbReference>
<keyword evidence="6 7" id="KW-0472">Membrane</keyword>
<dbReference type="AlphaFoldDB" id="A0A0B1ZBQ9"/>
<comment type="similarity">
    <text evidence="2">Belongs to the DoxX family.</text>
</comment>
<evidence type="ECO:0000256" key="6">
    <source>
        <dbReference type="ARBA" id="ARBA00023136"/>
    </source>
</evidence>
<evidence type="ECO:0000256" key="2">
    <source>
        <dbReference type="ARBA" id="ARBA00006679"/>
    </source>
</evidence>
<dbReference type="InterPro" id="IPR051907">
    <property type="entry name" value="DoxX-like_oxidoreductase"/>
</dbReference>
<organism evidence="8 9">
    <name type="scientific">Pseudomonas frederiksbergensis</name>
    <dbReference type="NCBI Taxonomy" id="104087"/>
    <lineage>
        <taxon>Bacteria</taxon>
        <taxon>Pseudomonadati</taxon>
        <taxon>Pseudomonadota</taxon>
        <taxon>Gammaproteobacteria</taxon>
        <taxon>Pseudomonadales</taxon>
        <taxon>Pseudomonadaceae</taxon>
        <taxon>Pseudomonas</taxon>
    </lineage>
</organism>
<evidence type="ECO:0000256" key="7">
    <source>
        <dbReference type="SAM" id="Phobius"/>
    </source>
</evidence>
<dbReference type="OrthoDB" id="5689076at2"/>
<dbReference type="GO" id="GO:0005886">
    <property type="term" value="C:plasma membrane"/>
    <property type="evidence" value="ECO:0007669"/>
    <property type="project" value="UniProtKB-SubCell"/>
</dbReference>
<keyword evidence="3" id="KW-1003">Cell membrane</keyword>
<dbReference type="EMBL" id="JQGJ01000001">
    <property type="protein sequence ID" value="KHK66763.1"/>
    <property type="molecule type" value="Genomic_DNA"/>
</dbReference>
<evidence type="ECO:0000256" key="3">
    <source>
        <dbReference type="ARBA" id="ARBA00022475"/>
    </source>
</evidence>
<dbReference type="RefSeq" id="WP_039588745.1">
    <property type="nucleotide sequence ID" value="NZ_JQGJ02000002.1"/>
</dbReference>
<protein>
    <submittedName>
        <fullName evidence="8">DoxX family protein</fullName>
    </submittedName>
</protein>
<dbReference type="Pfam" id="PF07681">
    <property type="entry name" value="DoxX"/>
    <property type="match status" value="1"/>
</dbReference>
<proteinExistence type="inferred from homology"/>
<evidence type="ECO:0000313" key="9">
    <source>
        <dbReference type="Proteomes" id="UP000030949"/>
    </source>
</evidence>
<name>A0A0B1ZBQ9_9PSED</name>
<sequence>MYATVSKALNGLHVNLNHAGSWLAPLGLRLFLAWEFFESGLEKWNGQNWFAEIQSAFPFPFNHVPASWNWELSMWAELICALALLIGLGTRASALVLMVVTVVATAAVHWPADWSSLSELAQGYAITNKGYGNFKLPLIYLIALLPLLLQGAGKLSVDALLKSLPWTKKSKP</sequence>
<evidence type="ECO:0000313" key="8">
    <source>
        <dbReference type="EMBL" id="KHK66763.1"/>
    </source>
</evidence>
<keyword evidence="5 7" id="KW-1133">Transmembrane helix</keyword>
<accession>A0A0B1ZBQ9</accession>
<dbReference type="InterPro" id="IPR032808">
    <property type="entry name" value="DoxX"/>
</dbReference>
<feature type="transmembrane region" description="Helical" evidence="7">
    <location>
        <begin position="138"/>
        <end position="161"/>
    </location>
</feature>
<reference evidence="9" key="1">
    <citation type="submission" date="2015-03" db="EMBL/GenBank/DDBJ databases">
        <title>Pseudomonas frederiksbergensis hydrocarbon degrader.</title>
        <authorList>
            <person name="Brown L.M."/>
            <person name="Ruiz O.N."/>
            <person name="Mueller S."/>
            <person name="Gunasekera T.S."/>
        </authorList>
    </citation>
    <scope>NUCLEOTIDE SEQUENCE [LARGE SCALE GENOMIC DNA]</scope>
    <source>
        <strain evidence="9">SI8</strain>
    </source>
</reference>
<keyword evidence="4 7" id="KW-0812">Transmembrane</keyword>
<evidence type="ECO:0000256" key="5">
    <source>
        <dbReference type="ARBA" id="ARBA00022989"/>
    </source>
</evidence>
<comment type="caution">
    <text evidence="8">The sequence shown here is derived from an EMBL/GenBank/DDBJ whole genome shotgun (WGS) entry which is preliminary data.</text>
</comment>
<evidence type="ECO:0000256" key="1">
    <source>
        <dbReference type="ARBA" id="ARBA00004651"/>
    </source>
</evidence>
<dbReference type="Proteomes" id="UP000030949">
    <property type="component" value="Unassembled WGS sequence"/>
</dbReference>
<evidence type="ECO:0000256" key="4">
    <source>
        <dbReference type="ARBA" id="ARBA00022692"/>
    </source>
</evidence>